<dbReference type="InterPro" id="IPR003675">
    <property type="entry name" value="Rce1/LyrA-like_dom"/>
</dbReference>
<dbReference type="EMBL" id="BAABFO010000007">
    <property type="protein sequence ID" value="GAA4330514.1"/>
    <property type="molecule type" value="Genomic_DNA"/>
</dbReference>
<accession>A0ABP8GWC7</accession>
<keyword evidence="4" id="KW-0482">Metalloprotease</keyword>
<dbReference type="RefSeq" id="WP_345248562.1">
    <property type="nucleotide sequence ID" value="NZ_BAABFO010000007.1"/>
</dbReference>
<dbReference type="Proteomes" id="UP001501671">
    <property type="component" value="Unassembled WGS sequence"/>
</dbReference>
<proteinExistence type="predicted"/>
<gene>
    <name evidence="4" type="ORF">GCM10023144_18270</name>
</gene>
<protein>
    <submittedName>
        <fullName evidence="4">CPBP family intramembrane metalloprotease</fullName>
    </submittedName>
</protein>
<comment type="caution">
    <text evidence="4">The sequence shown here is derived from an EMBL/GenBank/DDBJ whole genome shotgun (WGS) entry which is preliminary data.</text>
</comment>
<name>A0ABP8GWC7_9BURK</name>
<evidence type="ECO:0000256" key="2">
    <source>
        <dbReference type="SAM" id="Phobius"/>
    </source>
</evidence>
<feature type="transmembrane region" description="Helical" evidence="2">
    <location>
        <begin position="264"/>
        <end position="287"/>
    </location>
</feature>
<evidence type="ECO:0000259" key="3">
    <source>
        <dbReference type="Pfam" id="PF02517"/>
    </source>
</evidence>
<keyword evidence="4" id="KW-0645">Protease</keyword>
<feature type="transmembrane region" description="Helical" evidence="2">
    <location>
        <begin position="31"/>
        <end position="49"/>
    </location>
</feature>
<dbReference type="GO" id="GO:0008237">
    <property type="term" value="F:metallopeptidase activity"/>
    <property type="evidence" value="ECO:0007669"/>
    <property type="project" value="UniProtKB-KW"/>
</dbReference>
<feature type="transmembrane region" description="Helical" evidence="2">
    <location>
        <begin position="80"/>
        <end position="100"/>
    </location>
</feature>
<feature type="transmembrane region" description="Helical" evidence="2">
    <location>
        <begin position="132"/>
        <end position="152"/>
    </location>
</feature>
<organism evidence="4 5">
    <name type="scientific">Pigmentiphaga soli</name>
    <dbReference type="NCBI Taxonomy" id="1007095"/>
    <lineage>
        <taxon>Bacteria</taxon>
        <taxon>Pseudomonadati</taxon>
        <taxon>Pseudomonadota</taxon>
        <taxon>Betaproteobacteria</taxon>
        <taxon>Burkholderiales</taxon>
        <taxon>Alcaligenaceae</taxon>
        <taxon>Pigmentiphaga</taxon>
    </lineage>
</organism>
<dbReference type="Pfam" id="PF02517">
    <property type="entry name" value="Rce1-like"/>
    <property type="match status" value="1"/>
</dbReference>
<keyword evidence="2" id="KW-0812">Transmembrane</keyword>
<reference evidence="5" key="1">
    <citation type="journal article" date="2019" name="Int. J. Syst. Evol. Microbiol.">
        <title>The Global Catalogue of Microorganisms (GCM) 10K type strain sequencing project: providing services to taxonomists for standard genome sequencing and annotation.</title>
        <authorList>
            <consortium name="The Broad Institute Genomics Platform"/>
            <consortium name="The Broad Institute Genome Sequencing Center for Infectious Disease"/>
            <person name="Wu L."/>
            <person name="Ma J."/>
        </authorList>
    </citation>
    <scope>NUCLEOTIDE SEQUENCE [LARGE SCALE GENOMIC DNA]</scope>
    <source>
        <strain evidence="5">JCM 17666</strain>
    </source>
</reference>
<feature type="domain" description="CAAX prenyl protease 2/Lysostaphin resistance protein A-like" evidence="3">
    <location>
        <begin position="186"/>
        <end position="276"/>
    </location>
</feature>
<feature type="transmembrane region" description="Helical" evidence="2">
    <location>
        <begin position="55"/>
        <end position="73"/>
    </location>
</feature>
<evidence type="ECO:0000256" key="1">
    <source>
        <dbReference type="SAM" id="MobiDB-lite"/>
    </source>
</evidence>
<feature type="transmembrane region" description="Helical" evidence="2">
    <location>
        <begin position="159"/>
        <end position="177"/>
    </location>
</feature>
<feature type="transmembrane region" description="Helical" evidence="2">
    <location>
        <begin position="231"/>
        <end position="258"/>
    </location>
</feature>
<feature type="region of interest" description="Disordered" evidence="1">
    <location>
        <begin position="1"/>
        <end position="25"/>
    </location>
</feature>
<keyword evidence="4" id="KW-0378">Hydrolase</keyword>
<evidence type="ECO:0000313" key="5">
    <source>
        <dbReference type="Proteomes" id="UP001501671"/>
    </source>
</evidence>
<evidence type="ECO:0000313" key="4">
    <source>
        <dbReference type="EMBL" id="GAA4330514.1"/>
    </source>
</evidence>
<keyword evidence="2" id="KW-0472">Membrane</keyword>
<keyword evidence="2" id="KW-1133">Transmembrane helix</keyword>
<sequence length="289" mass="30181">MTQTPSRRRAEGAREFPPAARALQGPPHGRLPPAWWTALALFAAGYALALLHGRLLAPSLAAFGLLALAGACVRQRPAAVRIAGHAIFLCAALALALHLLPGFGNALVIDHAILAPGSAPYSMYLNLDKPLIALWLLWACPWIAPPCSAAAAGRAILRAAPATVAVCLGCAVAAGLVDWSPKWPPQAWIWMGANLLQVCVAEEALFRGYVQGGLDRHGSTLSRAALPLSALLFGLAHAGAGWPWMALAALAGLGYGLAYRQGGLLAAIAAHFLLNLAHFGLFSYPMLPP</sequence>
<keyword evidence="5" id="KW-1185">Reference proteome</keyword>